<accession>A0A9W7AKB7</accession>
<dbReference type="PANTHER" id="PTHR37563:SF2">
    <property type="entry name" value="PHYTANOYL-COA DIOXYGENASE FAMILY PROTEIN (AFU_ORTHOLOGUE AFUA_2G03330)"/>
    <property type="match status" value="1"/>
</dbReference>
<gene>
    <name evidence="2" type="ORF">TL16_g06299</name>
</gene>
<dbReference type="InterPro" id="IPR051961">
    <property type="entry name" value="Fungal_Metabolite_Diox"/>
</dbReference>
<dbReference type="EMBL" id="BLQM01000189">
    <property type="protein sequence ID" value="GMH73842.1"/>
    <property type="molecule type" value="Genomic_DNA"/>
</dbReference>
<evidence type="ECO:0000313" key="3">
    <source>
        <dbReference type="Proteomes" id="UP001162640"/>
    </source>
</evidence>
<keyword evidence="1" id="KW-0812">Transmembrane</keyword>
<organism evidence="2 3">
    <name type="scientific">Triparma laevis f. inornata</name>
    <dbReference type="NCBI Taxonomy" id="1714386"/>
    <lineage>
        <taxon>Eukaryota</taxon>
        <taxon>Sar</taxon>
        <taxon>Stramenopiles</taxon>
        <taxon>Ochrophyta</taxon>
        <taxon>Bolidophyceae</taxon>
        <taxon>Parmales</taxon>
        <taxon>Triparmaceae</taxon>
        <taxon>Triparma</taxon>
    </lineage>
</organism>
<keyword evidence="1" id="KW-0472">Membrane</keyword>
<comment type="caution">
    <text evidence="2">The sequence shown here is derived from an EMBL/GenBank/DDBJ whole genome shotgun (WGS) entry which is preliminary data.</text>
</comment>
<dbReference type="Proteomes" id="UP001162640">
    <property type="component" value="Unassembled WGS sequence"/>
</dbReference>
<evidence type="ECO:0000313" key="2">
    <source>
        <dbReference type="EMBL" id="GMH73842.1"/>
    </source>
</evidence>
<dbReference type="PANTHER" id="PTHR37563">
    <property type="entry name" value="PHYTANOYL-COA DIOXYGENASE FAMILY PROTEIN (AFU_ORTHOLOGUE AFUA_2G03330)"/>
    <property type="match status" value="1"/>
</dbReference>
<name>A0A9W7AKB7_9STRA</name>
<dbReference type="Gene3D" id="2.60.120.620">
    <property type="entry name" value="q2cbj1_9rhob like domain"/>
    <property type="match status" value="1"/>
</dbReference>
<protein>
    <submittedName>
        <fullName evidence="2">Uncharacterized protein</fullName>
    </submittedName>
</protein>
<dbReference type="SUPFAM" id="SSF51197">
    <property type="entry name" value="Clavaminate synthase-like"/>
    <property type="match status" value="1"/>
</dbReference>
<keyword evidence="1" id="KW-1133">Transmembrane helix</keyword>
<feature type="transmembrane region" description="Helical" evidence="1">
    <location>
        <begin position="331"/>
        <end position="353"/>
    </location>
</feature>
<proteinExistence type="predicted"/>
<sequence length="372" mass="41392">MKTPLLFLVGFYLITSLILSVLHFDFKNVLCRWQSLTRANYDYDQMLFEGLKPEHVDNYESIVKTRDQDDLIVEKVDEESLERVKNMGVAILKNVISKDTVDALRAHALSESDHDWANGVGTQVIILDPPHRWHGMPELSEPSVRSLLRELGEHDLARELIDNIISPLASLTSFSVIRAGYGSVAQEWHSDSGLVSTGGGYTQDFAFDGYTLVIPLQDVEEGMGETSVCPGVWTPNGGESLRGAKGRAGTTIAVYFIFASTRKTPSSQNVILTRSLQRLLRSSRRLATLVADSINVDTVFYNEAAGKERPVWVEGTADEMCMKVQQEAGDILFFKVRIIASLLAGNALISFVIRLRIRSNLFFDATITATQF</sequence>
<reference evidence="3" key="1">
    <citation type="journal article" date="2023" name="Commun. Biol.">
        <title>Genome analysis of Parmales, the sister group of diatoms, reveals the evolutionary specialization of diatoms from phago-mixotrophs to photoautotrophs.</title>
        <authorList>
            <person name="Ban H."/>
            <person name="Sato S."/>
            <person name="Yoshikawa S."/>
            <person name="Yamada K."/>
            <person name="Nakamura Y."/>
            <person name="Ichinomiya M."/>
            <person name="Sato N."/>
            <person name="Blanc-Mathieu R."/>
            <person name="Endo H."/>
            <person name="Kuwata A."/>
            <person name="Ogata H."/>
        </authorList>
    </citation>
    <scope>NUCLEOTIDE SEQUENCE [LARGE SCALE GENOMIC DNA]</scope>
</reference>
<evidence type="ECO:0000256" key="1">
    <source>
        <dbReference type="SAM" id="Phobius"/>
    </source>
</evidence>
<dbReference type="AlphaFoldDB" id="A0A9W7AKB7"/>